<proteinExistence type="predicted"/>
<comment type="caution">
    <text evidence="1">The sequence shown here is derived from an EMBL/GenBank/DDBJ whole genome shotgun (WGS) entry which is preliminary data.</text>
</comment>
<dbReference type="EMBL" id="VMAF01001413">
    <property type="protein sequence ID" value="MDR8434430.1"/>
    <property type="molecule type" value="Genomic_DNA"/>
</dbReference>
<organism evidence="1">
    <name type="scientific">Acinetobacter baumannii</name>
    <dbReference type="NCBI Taxonomy" id="470"/>
    <lineage>
        <taxon>Bacteria</taxon>
        <taxon>Pseudomonadati</taxon>
        <taxon>Pseudomonadota</taxon>
        <taxon>Gammaproteobacteria</taxon>
        <taxon>Moraxellales</taxon>
        <taxon>Moraxellaceae</taxon>
        <taxon>Acinetobacter</taxon>
        <taxon>Acinetobacter calcoaceticus/baumannii complex</taxon>
    </lineage>
</organism>
<evidence type="ECO:0000313" key="1">
    <source>
        <dbReference type="EMBL" id="MDR8434430.1"/>
    </source>
</evidence>
<feature type="non-terminal residue" evidence="1">
    <location>
        <position position="1"/>
    </location>
</feature>
<sequence length="21" mass="2206">LLTATSWINLSLNCKEGGADV</sequence>
<reference evidence="1" key="1">
    <citation type="submission" date="2019-07" db="EMBL/GenBank/DDBJ databases">
        <title>Biological characteristics of mucoid Acinetobacter baumannii from a general hospital in China.</title>
        <authorList>
            <person name="Hua X."/>
            <person name="Yu Y."/>
        </authorList>
    </citation>
    <scope>NUCLEOTIDE SEQUENCE</scope>
    <source>
        <strain evidence="1">N8</strain>
    </source>
</reference>
<dbReference type="AlphaFoldDB" id="A0ABD5DWT1"/>
<name>A0ABD5DWT1_ACIBA</name>
<protein>
    <submittedName>
        <fullName evidence="1">F0F1 ATP synthase subunit B</fullName>
    </submittedName>
</protein>
<accession>A0ABD5DWT1</accession>
<gene>
    <name evidence="1" type="ORF">FPK63_25690</name>
</gene>